<organism evidence="5 6">
    <name type="scientific">Natrialba asiatica (strain ATCC 700177 / DSM 12278 / JCM 9576 / FERM P-10747 / NBRC 102637 / 172P1)</name>
    <dbReference type="NCBI Taxonomy" id="29540"/>
    <lineage>
        <taxon>Archaea</taxon>
        <taxon>Methanobacteriati</taxon>
        <taxon>Methanobacteriota</taxon>
        <taxon>Stenosarchaea group</taxon>
        <taxon>Halobacteria</taxon>
        <taxon>Halobacteriales</taxon>
        <taxon>Natrialbaceae</taxon>
        <taxon>Natrialba</taxon>
    </lineage>
</organism>
<evidence type="ECO:0000256" key="2">
    <source>
        <dbReference type="ARBA" id="ARBA00023008"/>
    </source>
</evidence>
<evidence type="ECO:0000313" key="6">
    <source>
        <dbReference type="Proteomes" id="UP000011554"/>
    </source>
</evidence>
<feature type="region of interest" description="Disordered" evidence="3">
    <location>
        <begin position="26"/>
        <end position="72"/>
    </location>
</feature>
<feature type="domain" description="Blue (type 1) copper" evidence="4">
    <location>
        <begin position="114"/>
        <end position="180"/>
    </location>
</feature>
<dbReference type="Pfam" id="PF00127">
    <property type="entry name" value="Copper-bind"/>
    <property type="match status" value="1"/>
</dbReference>
<dbReference type="Gene3D" id="2.60.40.420">
    <property type="entry name" value="Cupredoxins - blue copper proteins"/>
    <property type="match status" value="1"/>
</dbReference>
<dbReference type="InterPro" id="IPR008972">
    <property type="entry name" value="Cupredoxin"/>
</dbReference>
<dbReference type="RefSeq" id="WP_006109188.1">
    <property type="nucleotide sequence ID" value="NZ_AOIO01000028.1"/>
</dbReference>
<proteinExistence type="predicted"/>
<dbReference type="PROSITE" id="PS51318">
    <property type="entry name" value="TAT"/>
    <property type="match status" value="1"/>
</dbReference>
<dbReference type="OrthoDB" id="6744at2157"/>
<gene>
    <name evidence="5" type="ORF">C481_10765</name>
</gene>
<dbReference type="GO" id="GO:0005507">
    <property type="term" value="F:copper ion binding"/>
    <property type="evidence" value="ECO:0007669"/>
    <property type="project" value="InterPro"/>
</dbReference>
<dbReference type="AlphaFoldDB" id="M0AUC7"/>
<keyword evidence="1" id="KW-0479">Metal-binding</keyword>
<accession>M0AUC7</accession>
<keyword evidence="6" id="KW-1185">Reference proteome</keyword>
<sequence>MSDRNQRRRTVLRTVGATAGTVLAAGCLSGADDGNGTENETETQNGGANGTTDGDADAEGENETDRDIDPDAWRDVETIELRGVMNGWEGVAPDPIAGETNPTLVLFAGREYAFTWTNGDGRPHNIELWNENGELVDDDYGTDLMQKRGETQTLDGVTASEEITTYRCKPHDTMQGDVRIESD</sequence>
<name>M0AUC7_NATA1</name>
<dbReference type="InterPro" id="IPR000923">
    <property type="entry name" value="BlueCu_1"/>
</dbReference>
<evidence type="ECO:0000256" key="1">
    <source>
        <dbReference type="ARBA" id="ARBA00022723"/>
    </source>
</evidence>
<evidence type="ECO:0000259" key="4">
    <source>
        <dbReference type="Pfam" id="PF00127"/>
    </source>
</evidence>
<protein>
    <recommendedName>
        <fullName evidence="4">Blue (type 1) copper domain-containing protein</fullName>
    </recommendedName>
</protein>
<dbReference type="PATRIC" id="fig|29540.5.peg.2188"/>
<evidence type="ECO:0000256" key="3">
    <source>
        <dbReference type="SAM" id="MobiDB-lite"/>
    </source>
</evidence>
<feature type="compositionally biased region" description="Basic and acidic residues" evidence="3">
    <location>
        <begin position="63"/>
        <end position="72"/>
    </location>
</feature>
<comment type="caution">
    <text evidence="5">The sequence shown here is derived from an EMBL/GenBank/DDBJ whole genome shotgun (WGS) entry which is preliminary data.</text>
</comment>
<reference evidence="5 6" key="1">
    <citation type="journal article" date="2014" name="PLoS Genet.">
        <title>Phylogenetically driven sequencing of extremely halophilic archaea reveals strategies for static and dynamic osmo-response.</title>
        <authorList>
            <person name="Becker E.A."/>
            <person name="Seitzer P.M."/>
            <person name="Tritt A."/>
            <person name="Larsen D."/>
            <person name="Krusor M."/>
            <person name="Yao A.I."/>
            <person name="Wu D."/>
            <person name="Madern D."/>
            <person name="Eisen J.A."/>
            <person name="Darling A.E."/>
            <person name="Facciotti M.T."/>
        </authorList>
    </citation>
    <scope>NUCLEOTIDE SEQUENCE [LARGE SCALE GENOMIC DNA]</scope>
    <source>
        <strain evidence="5 6">DSM 12278</strain>
    </source>
</reference>
<evidence type="ECO:0000313" key="5">
    <source>
        <dbReference type="EMBL" id="ELZ00974.1"/>
    </source>
</evidence>
<dbReference type="EMBL" id="AOIO01000028">
    <property type="protein sequence ID" value="ELZ00974.1"/>
    <property type="molecule type" value="Genomic_DNA"/>
</dbReference>
<dbReference type="eggNOG" id="arCOG11135">
    <property type="taxonomic scope" value="Archaea"/>
</dbReference>
<keyword evidence="2" id="KW-0186">Copper</keyword>
<dbReference type="GO" id="GO:0009055">
    <property type="term" value="F:electron transfer activity"/>
    <property type="evidence" value="ECO:0007669"/>
    <property type="project" value="InterPro"/>
</dbReference>
<dbReference type="Proteomes" id="UP000011554">
    <property type="component" value="Unassembled WGS sequence"/>
</dbReference>
<dbReference type="PROSITE" id="PS51257">
    <property type="entry name" value="PROKAR_LIPOPROTEIN"/>
    <property type="match status" value="1"/>
</dbReference>
<dbReference type="InterPro" id="IPR006311">
    <property type="entry name" value="TAT_signal"/>
</dbReference>